<evidence type="ECO:0000256" key="4">
    <source>
        <dbReference type="ARBA" id="ARBA00022989"/>
    </source>
</evidence>
<keyword evidence="9" id="KW-1185">Reference proteome</keyword>
<feature type="transmembrane region" description="Helical" evidence="7">
    <location>
        <begin position="178"/>
        <end position="198"/>
    </location>
</feature>
<feature type="transmembrane region" description="Helical" evidence="7">
    <location>
        <begin position="116"/>
        <end position="136"/>
    </location>
</feature>
<dbReference type="RefSeq" id="XP_040721091.1">
    <property type="nucleotide sequence ID" value="XM_040853391.1"/>
</dbReference>
<feature type="binding site" evidence="6">
    <location>
        <position position="216"/>
    </location>
    <ligand>
        <name>Zn(2+)</name>
        <dbReference type="ChEBI" id="CHEBI:29105"/>
    </ligand>
</feature>
<sequence length="248" mass="27823">MRSWTYMHNESVNIFSHVLGAFLFLMLPFYIFSTEIPPRYKVATAADIIVFCIYLLGVATCFTFSTIFHTFMTHSQPVYNLGVKLDYQGILLLMWGSTIPLIYYSFPCRNVLQASYWTATTALAGLCSFATFHPSIGGPYLGHVRAMLFGAFGLGSFLVPIAHGILIYGFAEQSAKVGFAWIGVTVLSNATGVLAYGFKVPETWYPRKFDIFGASHQIMHIMVVFAALAYTLAVLAAFDYRHKYRIIY</sequence>
<keyword evidence="5 7" id="KW-0472">Membrane</keyword>
<dbReference type="GO" id="GO:0006882">
    <property type="term" value="P:intracellular zinc ion homeostasis"/>
    <property type="evidence" value="ECO:0007669"/>
    <property type="project" value="TreeGrafter"/>
</dbReference>
<dbReference type="PANTHER" id="PTHR20855:SF52">
    <property type="entry name" value="ADIPONECTIN RECEPTOR PROTEIN"/>
    <property type="match status" value="1"/>
</dbReference>
<dbReference type="InParanoid" id="A0A1Y2EIV0"/>
<keyword evidence="4 7" id="KW-1133">Transmembrane helix</keyword>
<keyword evidence="6" id="KW-0862">Zinc</keyword>
<reference evidence="8 9" key="1">
    <citation type="submission" date="2016-07" db="EMBL/GenBank/DDBJ databases">
        <title>Pervasive Adenine N6-methylation of Active Genes in Fungi.</title>
        <authorList>
            <consortium name="DOE Joint Genome Institute"/>
            <person name="Mondo S.J."/>
            <person name="Dannebaum R.O."/>
            <person name="Kuo R.C."/>
            <person name="Labutti K."/>
            <person name="Haridas S."/>
            <person name="Kuo A."/>
            <person name="Salamov A."/>
            <person name="Ahrendt S.R."/>
            <person name="Lipzen A."/>
            <person name="Sullivan W."/>
            <person name="Andreopoulos W.B."/>
            <person name="Clum A."/>
            <person name="Lindquist E."/>
            <person name="Daum C."/>
            <person name="Ramamoorthy G.K."/>
            <person name="Gryganskyi A."/>
            <person name="Culley D."/>
            <person name="Magnuson J.K."/>
            <person name="James T.Y."/>
            <person name="O'Malley M.A."/>
            <person name="Stajich J.E."/>
            <person name="Spatafora J.W."/>
            <person name="Visel A."/>
            <person name="Grigoriev I.V."/>
        </authorList>
    </citation>
    <scope>NUCLEOTIDE SEQUENCE [LARGE SCALE GENOMIC DNA]</scope>
    <source>
        <strain evidence="8 9">CBS 129021</strain>
    </source>
</reference>
<keyword evidence="3 7" id="KW-0812">Transmembrane</keyword>
<evidence type="ECO:0000313" key="9">
    <source>
        <dbReference type="Proteomes" id="UP000193689"/>
    </source>
</evidence>
<dbReference type="Proteomes" id="UP000193689">
    <property type="component" value="Unassembled WGS sequence"/>
</dbReference>
<comment type="subcellular location">
    <subcellularLocation>
        <location evidence="1">Membrane</location>
        <topology evidence="1">Multi-pass membrane protein</topology>
    </subcellularLocation>
</comment>
<evidence type="ECO:0000256" key="6">
    <source>
        <dbReference type="PIRSR" id="PIRSR604254-1"/>
    </source>
</evidence>
<feature type="binding site" evidence="6">
    <location>
        <position position="220"/>
    </location>
    <ligand>
        <name>Zn(2+)</name>
        <dbReference type="ChEBI" id="CHEBI:29105"/>
    </ligand>
</feature>
<dbReference type="AlphaFoldDB" id="A0A1Y2EIV0"/>
<proteinExistence type="inferred from homology"/>
<accession>A0A1Y2EIV0</accession>
<feature type="transmembrane region" description="Helical" evidence="7">
    <location>
        <begin position="218"/>
        <end position="238"/>
    </location>
</feature>
<evidence type="ECO:0000256" key="5">
    <source>
        <dbReference type="ARBA" id="ARBA00023136"/>
    </source>
</evidence>
<dbReference type="PANTHER" id="PTHR20855">
    <property type="entry name" value="ADIPOR/PROGESTIN RECEPTOR-RELATED"/>
    <property type="match status" value="1"/>
</dbReference>
<evidence type="ECO:0000313" key="8">
    <source>
        <dbReference type="EMBL" id="ORY71499.1"/>
    </source>
</evidence>
<dbReference type="EMBL" id="MCFJ01000001">
    <property type="protein sequence ID" value="ORY71499.1"/>
    <property type="molecule type" value="Genomic_DNA"/>
</dbReference>
<protein>
    <submittedName>
        <fullName evidence="8">Hemolysin-III related-domain-containing protein</fullName>
    </submittedName>
</protein>
<dbReference type="Pfam" id="PF03006">
    <property type="entry name" value="HlyIII"/>
    <property type="match status" value="1"/>
</dbReference>
<dbReference type="GO" id="GO:0016020">
    <property type="term" value="C:membrane"/>
    <property type="evidence" value="ECO:0007669"/>
    <property type="project" value="UniProtKB-SubCell"/>
</dbReference>
<name>A0A1Y2EIV0_9PEZI</name>
<dbReference type="STRING" id="1141098.A0A1Y2EIV0"/>
<evidence type="ECO:0000256" key="2">
    <source>
        <dbReference type="ARBA" id="ARBA00007018"/>
    </source>
</evidence>
<evidence type="ECO:0000256" key="7">
    <source>
        <dbReference type="SAM" id="Phobius"/>
    </source>
</evidence>
<dbReference type="GeneID" id="63769603"/>
<organism evidence="8 9">
    <name type="scientific">Pseudomassariella vexata</name>
    <dbReference type="NCBI Taxonomy" id="1141098"/>
    <lineage>
        <taxon>Eukaryota</taxon>
        <taxon>Fungi</taxon>
        <taxon>Dikarya</taxon>
        <taxon>Ascomycota</taxon>
        <taxon>Pezizomycotina</taxon>
        <taxon>Sordariomycetes</taxon>
        <taxon>Xylariomycetidae</taxon>
        <taxon>Amphisphaeriales</taxon>
        <taxon>Pseudomassariaceae</taxon>
        <taxon>Pseudomassariella</taxon>
    </lineage>
</organism>
<dbReference type="GO" id="GO:0038023">
    <property type="term" value="F:signaling receptor activity"/>
    <property type="evidence" value="ECO:0007669"/>
    <property type="project" value="TreeGrafter"/>
</dbReference>
<dbReference type="InterPro" id="IPR004254">
    <property type="entry name" value="AdipoR/HlyIII-related"/>
</dbReference>
<evidence type="ECO:0000256" key="1">
    <source>
        <dbReference type="ARBA" id="ARBA00004141"/>
    </source>
</evidence>
<comment type="similarity">
    <text evidence="2">Belongs to the ADIPOR family.</text>
</comment>
<feature type="transmembrane region" description="Helical" evidence="7">
    <location>
        <begin position="87"/>
        <end position="104"/>
    </location>
</feature>
<feature type="binding site" evidence="6">
    <location>
        <position position="69"/>
    </location>
    <ligand>
        <name>Zn(2+)</name>
        <dbReference type="ChEBI" id="CHEBI:29105"/>
    </ligand>
</feature>
<comment type="caution">
    <text evidence="8">The sequence shown here is derived from an EMBL/GenBank/DDBJ whole genome shotgun (WGS) entry which is preliminary data.</text>
</comment>
<feature type="transmembrane region" description="Helical" evidence="7">
    <location>
        <begin position="44"/>
        <end position="67"/>
    </location>
</feature>
<feature type="transmembrane region" description="Helical" evidence="7">
    <location>
        <begin position="12"/>
        <end position="32"/>
    </location>
</feature>
<evidence type="ECO:0000256" key="3">
    <source>
        <dbReference type="ARBA" id="ARBA00022692"/>
    </source>
</evidence>
<dbReference type="OrthoDB" id="529367at2759"/>
<keyword evidence="6" id="KW-0479">Metal-binding</keyword>
<feature type="transmembrane region" description="Helical" evidence="7">
    <location>
        <begin position="148"/>
        <end position="171"/>
    </location>
</feature>
<gene>
    <name evidence="8" type="ORF">BCR38DRAFT_11234</name>
</gene>
<dbReference type="GO" id="GO:0046872">
    <property type="term" value="F:metal ion binding"/>
    <property type="evidence" value="ECO:0007669"/>
    <property type="project" value="UniProtKB-KW"/>
</dbReference>